<dbReference type="SMART" id="SM00530">
    <property type="entry name" value="HTH_XRE"/>
    <property type="match status" value="1"/>
</dbReference>
<dbReference type="Pfam" id="PF01381">
    <property type="entry name" value="HTH_3"/>
    <property type="match status" value="1"/>
</dbReference>
<keyword evidence="4" id="KW-1185">Reference proteome</keyword>
<evidence type="ECO:0000313" key="3">
    <source>
        <dbReference type="EMBL" id="SHF11304.1"/>
    </source>
</evidence>
<dbReference type="Proteomes" id="UP000184088">
    <property type="component" value="Unassembled WGS sequence"/>
</dbReference>
<dbReference type="InterPro" id="IPR011990">
    <property type="entry name" value="TPR-like_helical_dom_sf"/>
</dbReference>
<dbReference type="PROSITE" id="PS50943">
    <property type="entry name" value="HTH_CROC1"/>
    <property type="match status" value="1"/>
</dbReference>
<evidence type="ECO:0000256" key="1">
    <source>
        <dbReference type="ARBA" id="ARBA00023125"/>
    </source>
</evidence>
<dbReference type="PANTHER" id="PTHR46558">
    <property type="entry name" value="TRACRIPTIONAL REGULATORY PROTEIN-RELATED-RELATED"/>
    <property type="match status" value="1"/>
</dbReference>
<proteinExistence type="predicted"/>
<dbReference type="AlphaFoldDB" id="A0A1M4YZR5"/>
<dbReference type="InterPro" id="IPR001387">
    <property type="entry name" value="Cro/C1-type_HTH"/>
</dbReference>
<dbReference type="Gene3D" id="1.10.260.40">
    <property type="entry name" value="lambda repressor-like DNA-binding domains"/>
    <property type="match status" value="1"/>
</dbReference>
<dbReference type="Gene3D" id="1.25.40.10">
    <property type="entry name" value="Tetratricopeptide repeat domain"/>
    <property type="match status" value="1"/>
</dbReference>
<dbReference type="STRING" id="1121256.SAMN02746089_01314"/>
<dbReference type="GO" id="GO:0003677">
    <property type="term" value="F:DNA binding"/>
    <property type="evidence" value="ECO:0007669"/>
    <property type="project" value="UniProtKB-KW"/>
</dbReference>
<accession>A0A1M4YZR5</accession>
<reference evidence="3 4" key="1">
    <citation type="submission" date="2016-11" db="EMBL/GenBank/DDBJ databases">
        <authorList>
            <person name="Jaros S."/>
            <person name="Januszkiewicz K."/>
            <person name="Wedrychowicz H."/>
        </authorList>
    </citation>
    <scope>NUCLEOTIDE SEQUENCE [LARGE SCALE GENOMIC DNA]</scope>
    <source>
        <strain evidence="3 4">DSM 17918</strain>
    </source>
</reference>
<keyword evidence="1 3" id="KW-0238">DNA-binding</keyword>
<dbReference type="EMBL" id="FQVH01000012">
    <property type="protein sequence ID" value="SHF11304.1"/>
    <property type="molecule type" value="Genomic_DNA"/>
</dbReference>
<protein>
    <submittedName>
        <fullName evidence="3">DNA-binding transcriptional regulator, XRE-family HTH domain</fullName>
    </submittedName>
</protein>
<dbReference type="PANTHER" id="PTHR46558:SF11">
    <property type="entry name" value="HTH-TYPE TRANSCRIPTIONAL REGULATOR XRE"/>
    <property type="match status" value="1"/>
</dbReference>
<dbReference type="CDD" id="cd00093">
    <property type="entry name" value="HTH_XRE"/>
    <property type="match status" value="1"/>
</dbReference>
<organism evidence="3 4">
    <name type="scientific">Caldanaerobius fijiensis DSM 17918</name>
    <dbReference type="NCBI Taxonomy" id="1121256"/>
    <lineage>
        <taxon>Bacteria</taxon>
        <taxon>Bacillati</taxon>
        <taxon>Bacillota</taxon>
        <taxon>Clostridia</taxon>
        <taxon>Thermoanaerobacterales</taxon>
        <taxon>Thermoanaerobacteraceae</taxon>
        <taxon>Caldanaerobius</taxon>
    </lineage>
</organism>
<evidence type="ECO:0000259" key="2">
    <source>
        <dbReference type="PROSITE" id="PS50943"/>
    </source>
</evidence>
<dbReference type="InterPro" id="IPR010982">
    <property type="entry name" value="Lambda_DNA-bd_dom_sf"/>
</dbReference>
<dbReference type="RefSeq" id="WP_073343041.1">
    <property type="nucleotide sequence ID" value="NZ_FQVH01000012.1"/>
</dbReference>
<feature type="domain" description="HTH cro/C1-type" evidence="2">
    <location>
        <begin position="7"/>
        <end position="61"/>
    </location>
</feature>
<gene>
    <name evidence="3" type="ORF">SAMN02746089_01314</name>
</gene>
<sequence length="368" mass="42514">MSIGKNIYQLRKENNLTQLELAQKIGVSEQTVSKWENDVCCPDVSMFPVLAKLFGVSIDRIFGFHEESYEEEVKKIVKAANDSRDIRGKIEVLTEGLKKYPNSDVLKVELAFSLSVLRKFSKDTDEKKELAAKIERLCEEVLAMKNSKRHGEALNMLVVLYRETGKTELAKQTLERMPVGNFDGYVMSLISIVLEEKDTPAAKHKVEELLWRFYIGMNIMTENFARYLFNEKDYEGALRFIKLNQKIVHMFDEEGETFALCHKMRAHEIAAQIYKAIGNREKCLNELEEVYRISLLMADASTNKTNEISKINRYFEDIGDLGIVHEHFSEVPDNIALLSHYDAFFADSEDYAERYAELKEKFQKIGKK</sequence>
<dbReference type="SUPFAM" id="SSF47413">
    <property type="entry name" value="lambda repressor-like DNA-binding domains"/>
    <property type="match status" value="1"/>
</dbReference>
<evidence type="ECO:0000313" key="4">
    <source>
        <dbReference type="Proteomes" id="UP000184088"/>
    </source>
</evidence>
<name>A0A1M4YZR5_9THEO</name>
<dbReference type="OrthoDB" id="371153at2"/>